<dbReference type="Pfam" id="PF06229">
    <property type="entry name" value="FRG1"/>
    <property type="match status" value="1"/>
</dbReference>
<organism evidence="5 6">
    <name type="scientific">Orbilia ellipsospora</name>
    <dbReference type="NCBI Taxonomy" id="2528407"/>
    <lineage>
        <taxon>Eukaryota</taxon>
        <taxon>Fungi</taxon>
        <taxon>Dikarya</taxon>
        <taxon>Ascomycota</taxon>
        <taxon>Pezizomycotina</taxon>
        <taxon>Orbiliomycetes</taxon>
        <taxon>Orbiliales</taxon>
        <taxon>Orbiliaceae</taxon>
        <taxon>Orbilia</taxon>
    </lineage>
</organism>
<sequence length="307" mass="33496">MVKPLQFKGDKKPLKKRKRTEAADDEPSASASIAASTVEKFGSSAGGTSSSSSRAVVPAEKEREKKAKVVNEDLDADDGWANSDSLEDIKGPVVFAFASTPPTCLACDANGKVFASPLRDVDGEDLATAEPHDVRQVWTVTRIPSSTRFAFKGHHGKYLACDKFGVLSALKDAISPEEEFVPVKTETGWAVQTCRDKFLKGEEKNVSSGGKGSGGPTGGVVVEIRGDAETIGFGETWVIRVQRRFKTKTKKEGGKEDRISRKELEQLAGQQLDDDQVKILKKARREGNLQSALLDIRQKKKRDKFAW</sequence>
<feature type="compositionally biased region" description="Low complexity" evidence="4">
    <location>
        <begin position="28"/>
        <end position="58"/>
    </location>
</feature>
<protein>
    <recommendedName>
        <fullName evidence="7">Actin-crosslinking protein</fullName>
    </recommendedName>
</protein>
<evidence type="ECO:0000256" key="3">
    <source>
        <dbReference type="ARBA" id="ARBA00023242"/>
    </source>
</evidence>
<dbReference type="InterPro" id="IPR010414">
    <property type="entry name" value="FRG1"/>
</dbReference>
<evidence type="ECO:0000256" key="4">
    <source>
        <dbReference type="SAM" id="MobiDB-lite"/>
    </source>
</evidence>
<evidence type="ECO:0000313" key="5">
    <source>
        <dbReference type="EMBL" id="KAK6539336.1"/>
    </source>
</evidence>
<accession>A0AAV9XCE4</accession>
<dbReference type="GO" id="GO:0071013">
    <property type="term" value="C:catalytic step 2 spliceosome"/>
    <property type="evidence" value="ECO:0007669"/>
    <property type="project" value="TreeGrafter"/>
</dbReference>
<gene>
    <name evidence="5" type="ORF">TWF694_009569</name>
</gene>
<comment type="subcellular location">
    <subcellularLocation>
        <location evidence="1">Nucleus</location>
        <location evidence="1">Nucleolus</location>
    </subcellularLocation>
</comment>
<keyword evidence="3" id="KW-0539">Nucleus</keyword>
<evidence type="ECO:0008006" key="7">
    <source>
        <dbReference type="Google" id="ProtNLM"/>
    </source>
</evidence>
<proteinExistence type="inferred from homology"/>
<dbReference type="GO" id="GO:0051015">
    <property type="term" value="F:actin filament binding"/>
    <property type="evidence" value="ECO:0007669"/>
    <property type="project" value="TreeGrafter"/>
</dbReference>
<dbReference type="EMBL" id="JAVHJO010000006">
    <property type="protein sequence ID" value="KAK6539336.1"/>
    <property type="molecule type" value="Genomic_DNA"/>
</dbReference>
<evidence type="ECO:0000313" key="6">
    <source>
        <dbReference type="Proteomes" id="UP001365542"/>
    </source>
</evidence>
<feature type="region of interest" description="Disordered" evidence="4">
    <location>
        <begin position="1"/>
        <end position="66"/>
    </location>
</feature>
<dbReference type="PANTHER" id="PTHR12928">
    <property type="entry name" value="FRG1 PROTEIN"/>
    <property type="match status" value="1"/>
</dbReference>
<dbReference type="PANTHER" id="PTHR12928:SF0">
    <property type="entry name" value="FSHD REGION GENE 1"/>
    <property type="match status" value="1"/>
</dbReference>
<evidence type="ECO:0000256" key="1">
    <source>
        <dbReference type="ARBA" id="ARBA00004604"/>
    </source>
</evidence>
<comment type="similarity">
    <text evidence="2">Belongs to the FRG1 family.</text>
</comment>
<comment type="caution">
    <text evidence="5">The sequence shown here is derived from an EMBL/GenBank/DDBJ whole genome shotgun (WGS) entry which is preliminary data.</text>
</comment>
<evidence type="ECO:0000256" key="2">
    <source>
        <dbReference type="ARBA" id="ARBA00010878"/>
    </source>
</evidence>
<dbReference type="AlphaFoldDB" id="A0AAV9XCE4"/>
<dbReference type="GO" id="GO:0005730">
    <property type="term" value="C:nucleolus"/>
    <property type="evidence" value="ECO:0007669"/>
    <property type="project" value="UniProtKB-SubCell"/>
</dbReference>
<dbReference type="SUPFAM" id="SSF50405">
    <property type="entry name" value="Actin-crosslinking proteins"/>
    <property type="match status" value="1"/>
</dbReference>
<keyword evidence="6" id="KW-1185">Reference proteome</keyword>
<dbReference type="InterPro" id="IPR008999">
    <property type="entry name" value="Actin-crosslinking"/>
</dbReference>
<dbReference type="CDD" id="cd23339">
    <property type="entry name" value="beta-trefoil_FSCN_fungal_FRG1-like"/>
    <property type="match status" value="1"/>
</dbReference>
<dbReference type="Proteomes" id="UP001365542">
    <property type="component" value="Unassembled WGS sequence"/>
</dbReference>
<name>A0AAV9XCE4_9PEZI</name>
<dbReference type="Gene3D" id="2.80.10.50">
    <property type="match status" value="1"/>
</dbReference>
<reference evidence="5 6" key="1">
    <citation type="submission" date="2019-10" db="EMBL/GenBank/DDBJ databases">
        <authorList>
            <person name="Palmer J.M."/>
        </authorList>
    </citation>
    <scope>NUCLEOTIDE SEQUENCE [LARGE SCALE GENOMIC DNA]</scope>
    <source>
        <strain evidence="5 6">TWF694</strain>
    </source>
</reference>